<organism evidence="4 5">
    <name type="scientific">Pseudobacteroides cellulosolvens ATCC 35603 = DSM 2933</name>
    <dbReference type="NCBI Taxonomy" id="398512"/>
    <lineage>
        <taxon>Bacteria</taxon>
        <taxon>Bacillati</taxon>
        <taxon>Bacillota</taxon>
        <taxon>Clostridia</taxon>
        <taxon>Eubacteriales</taxon>
        <taxon>Oscillospiraceae</taxon>
        <taxon>Pseudobacteroides</taxon>
    </lineage>
</organism>
<dbReference type="STRING" id="398512.Bccel_2864"/>
<dbReference type="InterPro" id="IPR052344">
    <property type="entry name" value="Transposase-related"/>
</dbReference>
<dbReference type="Pfam" id="PF20042">
    <property type="entry name" value="DUF6444"/>
    <property type="match status" value="1"/>
</dbReference>
<protein>
    <submittedName>
        <fullName evidence="4">Transposase IS66</fullName>
    </submittedName>
</protein>
<evidence type="ECO:0000313" key="4">
    <source>
        <dbReference type="EMBL" id="KNY27593.1"/>
    </source>
</evidence>
<evidence type="ECO:0000259" key="2">
    <source>
        <dbReference type="Pfam" id="PF03050"/>
    </source>
</evidence>
<feature type="domain" description="Transposase IS66 central" evidence="2">
    <location>
        <begin position="164"/>
        <end position="439"/>
    </location>
</feature>
<feature type="compositionally biased region" description="Basic and acidic residues" evidence="1">
    <location>
        <begin position="85"/>
        <end position="97"/>
    </location>
</feature>
<dbReference type="InterPro" id="IPR045618">
    <property type="entry name" value="DUF6444"/>
</dbReference>
<proteinExistence type="predicted"/>
<accession>A0A0L6JP84</accession>
<dbReference type="EMBL" id="LGTC01000001">
    <property type="protein sequence ID" value="KNY27593.1"/>
    <property type="molecule type" value="Genomic_DNA"/>
</dbReference>
<evidence type="ECO:0000313" key="5">
    <source>
        <dbReference type="Proteomes" id="UP000036923"/>
    </source>
</evidence>
<dbReference type="AlphaFoldDB" id="A0A0L6JP84"/>
<dbReference type="Pfam" id="PF03050">
    <property type="entry name" value="DDE_Tnp_IS66"/>
    <property type="match status" value="1"/>
</dbReference>
<feature type="domain" description="DUF6444" evidence="3">
    <location>
        <begin position="24"/>
        <end position="89"/>
    </location>
</feature>
<keyword evidence="5" id="KW-1185">Reference proteome</keyword>
<dbReference type="PANTHER" id="PTHR33678">
    <property type="entry name" value="BLL1576 PROTEIN"/>
    <property type="match status" value="1"/>
</dbReference>
<evidence type="ECO:0000256" key="1">
    <source>
        <dbReference type="SAM" id="MobiDB-lite"/>
    </source>
</evidence>
<gene>
    <name evidence="4" type="ORF">Bccel_2864</name>
</gene>
<feature type="region of interest" description="Disordered" evidence="1">
    <location>
        <begin position="49"/>
        <end position="97"/>
    </location>
</feature>
<sequence>MDETTIIKTYNDGINAVVSLVKDLNGQVSSLAGQVNALNNRIAELEARLNKNSGNSNKPPSSDGLKKPKNMREKTGKPTGGQQGHEGKTLNKVENPDKTVDLKPTQCECGCCLSSVDGVTRTRQVIELPTIKVFTTEYRTHELVCPACNKVHKTEFPEDVKQPVQYGENIQALMSYLTNYQLIPLERTAEILSDIIGQNVSEGTLVNVNSRLYKKLEEVETSTKQQLIASSVVHFDETGMRSGGKTQWLHSASTDKLTHYEVHEKRGAQAANDIGILPDFKGTACHDHWIPYYTFGDCSHSECNSHNLRNLRGINEDYNHEWAKNMSSLLIEIKQRVDTLRSEGRAEMDFNETAKYNAIYKDIISKGKLECPIPVAEKTGRPKKNAAHRLLARLQKYDVETLSFMYDFNIPFDNNLAERDIRMVKLRQKISGCFRGKEGPIVFCRIRSYISTCRKNGQKVMESLVKAIKGEPFIPQTL</sequence>
<dbReference type="NCBIfam" id="NF033517">
    <property type="entry name" value="transpos_IS66"/>
    <property type="match status" value="1"/>
</dbReference>
<dbReference type="Proteomes" id="UP000036923">
    <property type="component" value="Unassembled WGS sequence"/>
</dbReference>
<name>A0A0L6JP84_9FIRM</name>
<dbReference type="PATRIC" id="fig|398512.5.peg.3000"/>
<feature type="compositionally biased region" description="Low complexity" evidence="1">
    <location>
        <begin position="50"/>
        <end position="62"/>
    </location>
</feature>
<comment type="caution">
    <text evidence="4">The sequence shown here is derived from an EMBL/GenBank/DDBJ whole genome shotgun (WGS) entry which is preliminary data.</text>
</comment>
<dbReference type="InterPro" id="IPR004291">
    <property type="entry name" value="Transposase_IS66_central"/>
</dbReference>
<feature type="compositionally biased region" description="Basic and acidic residues" evidence="1">
    <location>
        <begin position="64"/>
        <end position="76"/>
    </location>
</feature>
<dbReference type="PANTHER" id="PTHR33678:SF1">
    <property type="entry name" value="BLL1576 PROTEIN"/>
    <property type="match status" value="1"/>
</dbReference>
<reference evidence="5" key="1">
    <citation type="submission" date="2015-07" db="EMBL/GenBank/DDBJ databases">
        <title>Near-Complete Genome Sequence of the Cellulolytic Bacterium Bacteroides (Pseudobacteroides) cellulosolvens ATCC 35603.</title>
        <authorList>
            <person name="Dassa B."/>
            <person name="Utturkar S.M."/>
            <person name="Klingeman D.M."/>
            <person name="Hurt R.A."/>
            <person name="Keller M."/>
            <person name="Xu J."/>
            <person name="Reddy Y.H.K."/>
            <person name="Borovok I."/>
            <person name="Grinberg I.R."/>
            <person name="Lamed R."/>
            <person name="Zhivin O."/>
            <person name="Bayer E.A."/>
            <person name="Brown S.D."/>
        </authorList>
    </citation>
    <scope>NUCLEOTIDE SEQUENCE [LARGE SCALE GENOMIC DNA]</scope>
    <source>
        <strain evidence="5">DSM 2933</strain>
    </source>
</reference>
<evidence type="ECO:0000259" key="3">
    <source>
        <dbReference type="Pfam" id="PF20042"/>
    </source>
</evidence>
<dbReference type="RefSeq" id="WP_050753454.1">
    <property type="nucleotide sequence ID" value="NZ_LGTC01000001.1"/>
</dbReference>